<evidence type="ECO:0000256" key="3">
    <source>
        <dbReference type="ARBA" id="ARBA00022692"/>
    </source>
</evidence>
<keyword evidence="2" id="KW-1003">Cell membrane</keyword>
<evidence type="ECO:0000313" key="9">
    <source>
        <dbReference type="EMBL" id="HIU10893.1"/>
    </source>
</evidence>
<keyword evidence="5 7" id="KW-1133">Transmembrane helix</keyword>
<dbReference type="EMBL" id="DVMH01000033">
    <property type="protein sequence ID" value="HIU10893.1"/>
    <property type="molecule type" value="Genomic_DNA"/>
</dbReference>
<name>A0A9D1HMZ7_9FIRM</name>
<accession>A0A9D1HMZ7</accession>
<evidence type="ECO:0000313" key="10">
    <source>
        <dbReference type="Proteomes" id="UP000824124"/>
    </source>
</evidence>
<proteinExistence type="predicted"/>
<dbReference type="Proteomes" id="UP000824124">
    <property type="component" value="Unassembled WGS sequence"/>
</dbReference>
<keyword evidence="4" id="KW-0378">Hydrolase</keyword>
<sequence length="173" mass="18921">MIKSFLQMLARVDTFFFNFFNQSVKCHFLDIIMPLFTHLAGLVSVVGICLFLLLFLPSIPGTNVLGAVFFAQLAAQSIKFIIKRVRPHIKLPNVNIYTKLMQYDPSFPSAHTATITAVGGVIAILQPGYENIIAGICTMVGISRIYLGQHYPGDVLAGAVIGIGAAWLSCQIF</sequence>
<evidence type="ECO:0000256" key="2">
    <source>
        <dbReference type="ARBA" id="ARBA00022475"/>
    </source>
</evidence>
<dbReference type="SUPFAM" id="SSF48317">
    <property type="entry name" value="Acid phosphatase/Vanadium-dependent haloperoxidase"/>
    <property type="match status" value="1"/>
</dbReference>
<dbReference type="InterPro" id="IPR000326">
    <property type="entry name" value="PAP2/HPO"/>
</dbReference>
<dbReference type="GO" id="GO:0005886">
    <property type="term" value="C:plasma membrane"/>
    <property type="evidence" value="ECO:0007669"/>
    <property type="project" value="UniProtKB-SubCell"/>
</dbReference>
<organism evidence="9 10">
    <name type="scientific">Candidatus Avidehalobacter gallistercoris</name>
    <dbReference type="NCBI Taxonomy" id="2840694"/>
    <lineage>
        <taxon>Bacteria</taxon>
        <taxon>Bacillati</taxon>
        <taxon>Bacillota</taxon>
        <taxon>Clostridia</taxon>
        <taxon>Eubacteriales</taxon>
        <taxon>Peptococcaceae</taxon>
        <taxon>Peptococcaceae incertae sedis</taxon>
        <taxon>Candidatus Avidehalobacter</taxon>
    </lineage>
</organism>
<keyword evidence="3 7" id="KW-0812">Transmembrane</keyword>
<evidence type="ECO:0000256" key="5">
    <source>
        <dbReference type="ARBA" id="ARBA00022989"/>
    </source>
</evidence>
<dbReference type="PANTHER" id="PTHR14969">
    <property type="entry name" value="SPHINGOSINE-1-PHOSPHATE PHOSPHOHYDROLASE"/>
    <property type="match status" value="1"/>
</dbReference>
<reference evidence="9" key="2">
    <citation type="journal article" date="2021" name="PeerJ">
        <title>Extensive microbial diversity within the chicken gut microbiome revealed by metagenomics and culture.</title>
        <authorList>
            <person name="Gilroy R."/>
            <person name="Ravi A."/>
            <person name="Getino M."/>
            <person name="Pursley I."/>
            <person name="Horton D.L."/>
            <person name="Alikhan N.F."/>
            <person name="Baker D."/>
            <person name="Gharbi K."/>
            <person name="Hall N."/>
            <person name="Watson M."/>
            <person name="Adriaenssens E.M."/>
            <person name="Foster-Nyarko E."/>
            <person name="Jarju S."/>
            <person name="Secka A."/>
            <person name="Antonio M."/>
            <person name="Oren A."/>
            <person name="Chaudhuri R.R."/>
            <person name="La Ragione R."/>
            <person name="Hildebrand F."/>
            <person name="Pallen M.J."/>
        </authorList>
    </citation>
    <scope>NUCLEOTIDE SEQUENCE</scope>
    <source>
        <strain evidence="9">2830</strain>
    </source>
</reference>
<comment type="caution">
    <text evidence="9">The sequence shown here is derived from an EMBL/GenBank/DDBJ whole genome shotgun (WGS) entry which is preliminary data.</text>
</comment>
<evidence type="ECO:0000256" key="7">
    <source>
        <dbReference type="SAM" id="Phobius"/>
    </source>
</evidence>
<evidence type="ECO:0000256" key="6">
    <source>
        <dbReference type="ARBA" id="ARBA00023136"/>
    </source>
</evidence>
<comment type="subcellular location">
    <subcellularLocation>
        <location evidence="1">Cell membrane</location>
        <topology evidence="1">Multi-pass membrane protein</topology>
    </subcellularLocation>
</comment>
<gene>
    <name evidence="9" type="ORF">IAB00_06620</name>
</gene>
<dbReference type="SMART" id="SM00014">
    <property type="entry name" value="acidPPc"/>
    <property type="match status" value="1"/>
</dbReference>
<feature type="domain" description="Phosphatidic acid phosphatase type 2/haloperoxidase" evidence="8">
    <location>
        <begin position="59"/>
        <end position="170"/>
    </location>
</feature>
<evidence type="ECO:0000259" key="8">
    <source>
        <dbReference type="SMART" id="SM00014"/>
    </source>
</evidence>
<keyword evidence="6 7" id="KW-0472">Membrane</keyword>
<evidence type="ECO:0000256" key="4">
    <source>
        <dbReference type="ARBA" id="ARBA00022801"/>
    </source>
</evidence>
<dbReference type="Pfam" id="PF01569">
    <property type="entry name" value="PAP2"/>
    <property type="match status" value="1"/>
</dbReference>
<evidence type="ECO:0000256" key="1">
    <source>
        <dbReference type="ARBA" id="ARBA00004651"/>
    </source>
</evidence>
<dbReference type="Gene3D" id="1.20.144.10">
    <property type="entry name" value="Phosphatidic acid phosphatase type 2/haloperoxidase"/>
    <property type="match status" value="1"/>
</dbReference>
<dbReference type="AlphaFoldDB" id="A0A9D1HMZ7"/>
<reference evidence="9" key="1">
    <citation type="submission" date="2020-10" db="EMBL/GenBank/DDBJ databases">
        <authorList>
            <person name="Gilroy R."/>
        </authorList>
    </citation>
    <scope>NUCLEOTIDE SEQUENCE</scope>
    <source>
        <strain evidence="9">2830</strain>
    </source>
</reference>
<dbReference type="PANTHER" id="PTHR14969:SF62">
    <property type="entry name" value="DECAPRENYLPHOSPHORYL-5-PHOSPHORIBOSE PHOSPHATASE RV3807C-RELATED"/>
    <property type="match status" value="1"/>
</dbReference>
<dbReference type="GO" id="GO:0016787">
    <property type="term" value="F:hydrolase activity"/>
    <property type="evidence" value="ECO:0007669"/>
    <property type="project" value="UniProtKB-KW"/>
</dbReference>
<protein>
    <submittedName>
        <fullName evidence="9">Phosphatase PAP2 family protein</fullName>
    </submittedName>
</protein>
<dbReference type="InterPro" id="IPR036938">
    <property type="entry name" value="PAP2/HPO_sf"/>
</dbReference>
<feature type="transmembrane region" description="Helical" evidence="7">
    <location>
        <begin position="35"/>
        <end position="56"/>
    </location>
</feature>